<accession>A0ABR7MY18</accession>
<name>A0ABR7MY18_9FIRM</name>
<dbReference type="Pfam" id="PF01841">
    <property type="entry name" value="Transglut_core"/>
    <property type="match status" value="1"/>
</dbReference>
<reference evidence="3 4" key="1">
    <citation type="submission" date="2020-08" db="EMBL/GenBank/DDBJ databases">
        <title>Genome public.</title>
        <authorList>
            <person name="Liu C."/>
            <person name="Sun Q."/>
        </authorList>
    </citation>
    <scope>NUCLEOTIDE SEQUENCE [LARGE SCALE GENOMIC DNA]</scope>
    <source>
        <strain evidence="3 4">NSJ-37</strain>
    </source>
</reference>
<protein>
    <recommendedName>
        <fullName evidence="2">Transglutaminase-like domain-containing protein</fullName>
    </recommendedName>
</protein>
<organism evidence="3 4">
    <name type="scientific">Jutongia huaianensis</name>
    <dbReference type="NCBI Taxonomy" id="2763668"/>
    <lineage>
        <taxon>Bacteria</taxon>
        <taxon>Bacillati</taxon>
        <taxon>Bacillota</taxon>
        <taxon>Clostridia</taxon>
        <taxon>Lachnospirales</taxon>
        <taxon>Lachnospiraceae</taxon>
        <taxon>Jutongia</taxon>
    </lineage>
</organism>
<gene>
    <name evidence="3" type="ORF">H8704_01090</name>
</gene>
<sequence>MQRDHKKSTWLKGMMLTAVLAAGIFMNISSVSAATGNWDGAQKAVVNAYKKYQTSVDVSAYNLNYATEYDNLKSMMGEVVSETPYLFYTGTRFSVSRNTSTNQIVKITLGYADAYKKSDGTIRKAKIKKTRTRLDSAINQALLNVEPSMSQVEKAMVLHDYLVRTTAYTSDSNNAFRLTEVGVFLKHKANCEGYSRAYAILMQKVGIPVKFVSSDKMVHMWNKIKIGKKWYHVDVTWDDPMDSRDKTDQYGRVSHQNFLCSAAKMQKTKHYDFSTGDATGTKYDNRYWKNVNSSFYYNDGKWLYMTKDGITERDSLDHGAATVLYNVAGDNLTQYDADRYYFIAFNSIYLYSCKTNEAKAVWKTTDLYSANCTLDQIKFENNKLYYRVYDNGKHISNKITPKEDGIL</sequence>
<evidence type="ECO:0000313" key="4">
    <source>
        <dbReference type="Proteomes" id="UP000606193"/>
    </source>
</evidence>
<dbReference type="Gene3D" id="3.10.620.30">
    <property type="match status" value="1"/>
</dbReference>
<comment type="caution">
    <text evidence="3">The sequence shown here is derived from an EMBL/GenBank/DDBJ whole genome shotgun (WGS) entry which is preliminary data.</text>
</comment>
<dbReference type="EMBL" id="JACRSX010000001">
    <property type="protein sequence ID" value="MBC8561238.1"/>
    <property type="molecule type" value="Genomic_DNA"/>
</dbReference>
<dbReference type="SUPFAM" id="SSF54001">
    <property type="entry name" value="Cysteine proteinases"/>
    <property type="match status" value="1"/>
</dbReference>
<dbReference type="InterPro" id="IPR002931">
    <property type="entry name" value="Transglutaminase-like"/>
</dbReference>
<dbReference type="InterPro" id="IPR038765">
    <property type="entry name" value="Papain-like_cys_pep_sf"/>
</dbReference>
<feature type="chain" id="PRO_5046068753" description="Transglutaminase-like domain-containing protein" evidence="1">
    <location>
        <begin position="34"/>
        <end position="407"/>
    </location>
</feature>
<dbReference type="RefSeq" id="WP_249296962.1">
    <property type="nucleotide sequence ID" value="NZ_JACRSX010000001.1"/>
</dbReference>
<feature type="domain" description="Transglutaminase-like" evidence="2">
    <location>
        <begin position="183"/>
        <end position="237"/>
    </location>
</feature>
<evidence type="ECO:0000313" key="3">
    <source>
        <dbReference type="EMBL" id="MBC8561238.1"/>
    </source>
</evidence>
<feature type="signal peptide" evidence="1">
    <location>
        <begin position="1"/>
        <end position="33"/>
    </location>
</feature>
<keyword evidence="4" id="KW-1185">Reference proteome</keyword>
<evidence type="ECO:0000259" key="2">
    <source>
        <dbReference type="SMART" id="SM00460"/>
    </source>
</evidence>
<proteinExistence type="predicted"/>
<evidence type="ECO:0000256" key="1">
    <source>
        <dbReference type="SAM" id="SignalP"/>
    </source>
</evidence>
<keyword evidence="1" id="KW-0732">Signal</keyword>
<dbReference type="Proteomes" id="UP000606193">
    <property type="component" value="Unassembled WGS sequence"/>
</dbReference>
<dbReference type="SMART" id="SM00460">
    <property type="entry name" value="TGc"/>
    <property type="match status" value="1"/>
</dbReference>